<reference evidence="2 3" key="1">
    <citation type="submission" date="2021-06" db="EMBL/GenBank/DDBJ databases">
        <title>Bacillus sp. RD4P76, an endophyte from a halophyte.</title>
        <authorList>
            <person name="Sun J.-Q."/>
        </authorList>
    </citation>
    <scope>NUCLEOTIDE SEQUENCE [LARGE SCALE GENOMIC DNA]</scope>
    <source>
        <strain evidence="2 3">CGMCC 1.15917</strain>
    </source>
</reference>
<dbReference type="Pfam" id="PF13487">
    <property type="entry name" value="HD_5"/>
    <property type="match status" value="1"/>
</dbReference>
<protein>
    <submittedName>
        <fullName evidence="2">HD domain-containing protein</fullName>
    </submittedName>
</protein>
<dbReference type="Proteomes" id="UP000784880">
    <property type="component" value="Unassembled WGS sequence"/>
</dbReference>
<evidence type="ECO:0000259" key="1">
    <source>
        <dbReference type="PROSITE" id="PS51832"/>
    </source>
</evidence>
<evidence type="ECO:0000313" key="3">
    <source>
        <dbReference type="Proteomes" id="UP000784880"/>
    </source>
</evidence>
<name>A0ABS6JI42_9BACI</name>
<dbReference type="InterPro" id="IPR003607">
    <property type="entry name" value="HD/PDEase_dom"/>
</dbReference>
<dbReference type="InterPro" id="IPR037522">
    <property type="entry name" value="HD_GYP_dom"/>
</dbReference>
<dbReference type="PROSITE" id="PS51832">
    <property type="entry name" value="HD_GYP"/>
    <property type="match status" value="1"/>
</dbReference>
<dbReference type="SMART" id="SM00471">
    <property type="entry name" value="HDc"/>
    <property type="match status" value="1"/>
</dbReference>
<evidence type="ECO:0000313" key="2">
    <source>
        <dbReference type="EMBL" id="MBU9713342.1"/>
    </source>
</evidence>
<dbReference type="CDD" id="cd00077">
    <property type="entry name" value="HDc"/>
    <property type="match status" value="1"/>
</dbReference>
<feature type="domain" description="HD-GYP" evidence="1">
    <location>
        <begin position="1"/>
        <end position="199"/>
    </location>
</feature>
<proteinExistence type="predicted"/>
<dbReference type="PANTHER" id="PTHR43155">
    <property type="entry name" value="CYCLIC DI-GMP PHOSPHODIESTERASE PA4108-RELATED"/>
    <property type="match status" value="1"/>
</dbReference>
<gene>
    <name evidence="2" type="ORF">KS419_16565</name>
</gene>
<sequence length="212" mass="24619">MKSQDYRVNAEELFNNISQDNEVLRLFKFHSLRVMYLSINLSKMVNCYDEDMRIASLLHDIGKIGLSKDILLKPSRLDAIEYQIVQAHSVIGNNILRRTLDLPRAAIFVRDHHERWDGTGYPRGLKGEEISIQGRIIGICDAFDTMTIDRRNYNRRTLTYDEALNELKACSWSQFDGDLVEKFVWLISDLNLPPSVHWAEDETRINNFIGTN</sequence>
<comment type="caution">
    <text evidence="2">The sequence shown here is derived from an EMBL/GenBank/DDBJ whole genome shotgun (WGS) entry which is preliminary data.</text>
</comment>
<organism evidence="2 3">
    <name type="scientific">Evansella tamaricis</name>
    <dbReference type="NCBI Taxonomy" id="2069301"/>
    <lineage>
        <taxon>Bacteria</taxon>
        <taxon>Bacillati</taxon>
        <taxon>Bacillota</taxon>
        <taxon>Bacilli</taxon>
        <taxon>Bacillales</taxon>
        <taxon>Bacillaceae</taxon>
        <taxon>Evansella</taxon>
    </lineage>
</organism>
<dbReference type="EMBL" id="JAHQCS010000133">
    <property type="protein sequence ID" value="MBU9713342.1"/>
    <property type="molecule type" value="Genomic_DNA"/>
</dbReference>
<keyword evidence="3" id="KW-1185">Reference proteome</keyword>
<accession>A0ABS6JI42</accession>
<dbReference type="RefSeq" id="WP_217067504.1">
    <property type="nucleotide sequence ID" value="NZ_JAHQCS010000133.1"/>
</dbReference>